<reference evidence="3 4" key="1">
    <citation type="submission" date="2021-03" db="EMBL/GenBank/DDBJ databases">
        <authorList>
            <person name="King G.J."/>
            <person name="Bancroft I."/>
            <person name="Baten A."/>
            <person name="Bloomfield J."/>
            <person name="Borpatragohain P."/>
            <person name="He Z."/>
            <person name="Irish N."/>
            <person name="Irwin J."/>
            <person name="Liu K."/>
            <person name="Mauleon R.P."/>
            <person name="Moore J."/>
            <person name="Morris R."/>
            <person name="Ostergaard L."/>
            <person name="Wang B."/>
            <person name="Wells R."/>
        </authorList>
    </citation>
    <scope>NUCLEOTIDE SEQUENCE [LARGE SCALE GENOMIC DNA]</scope>
    <source>
        <strain evidence="3">R-o-18</strain>
        <tissue evidence="3">Leaf</tissue>
    </source>
</reference>
<feature type="compositionally biased region" description="Polar residues" evidence="1">
    <location>
        <begin position="407"/>
        <end position="419"/>
    </location>
</feature>
<evidence type="ECO:0000313" key="4">
    <source>
        <dbReference type="Proteomes" id="UP000823674"/>
    </source>
</evidence>
<name>A0ABQ7LJ37_BRACM</name>
<evidence type="ECO:0000313" key="3">
    <source>
        <dbReference type="EMBL" id="KAG5385985.1"/>
    </source>
</evidence>
<feature type="region of interest" description="Disordered" evidence="1">
    <location>
        <begin position="131"/>
        <end position="265"/>
    </location>
</feature>
<feature type="compositionally biased region" description="Pro residues" evidence="1">
    <location>
        <begin position="219"/>
        <end position="229"/>
    </location>
</feature>
<dbReference type="InterPro" id="IPR025836">
    <property type="entry name" value="Zn_knuckle_CX2CX4HX4C"/>
</dbReference>
<dbReference type="EMBL" id="JADBGQ010000008">
    <property type="protein sequence ID" value="KAG5385985.1"/>
    <property type="molecule type" value="Genomic_DNA"/>
</dbReference>
<feature type="region of interest" description="Disordered" evidence="1">
    <location>
        <begin position="335"/>
        <end position="355"/>
    </location>
</feature>
<feature type="non-terminal residue" evidence="3">
    <location>
        <position position="431"/>
    </location>
</feature>
<dbReference type="Pfam" id="PF14392">
    <property type="entry name" value="zf-CCHC_4"/>
    <property type="match status" value="1"/>
</dbReference>
<feature type="region of interest" description="Disordered" evidence="1">
    <location>
        <begin position="370"/>
        <end position="431"/>
    </location>
</feature>
<evidence type="ECO:0000256" key="1">
    <source>
        <dbReference type="SAM" id="MobiDB-lite"/>
    </source>
</evidence>
<feature type="compositionally biased region" description="Basic and acidic residues" evidence="1">
    <location>
        <begin position="167"/>
        <end position="187"/>
    </location>
</feature>
<sequence length="431" mass="47880">MLPDTTFKSAPDLVGGSVVDACCAPESYYGKFVPSVDFSDLRCLALFLPPTLNFNIHLGFVGVTINGLLPLETRLEISLPSGENAMVELEYEKLEKHCFLCSSLSHDKDSCPSALNDGRRLTPVGINQVRTTERLVDRRRAEPRRERTDRQHLNSRLGPNNINQLRPSRERDDRVSRRDLPHHDHMRNQLSRQSSSYRSEPRSERWVPKRYANAGALPRPAPSISPQAPPSQVSHTPSPRPAREPMRSLSTAVSGSINGSSERRSALERIAPAERLSALERLSPAESLTGSHDRRSALARISLPSYKELNFPQCEDSRSGSRYLYVDEQLLLEETTQDAPYGPGTSGLSLPIADSSPIRSLSEDRRHVSLRLGPIPEKQLSDDLPPPLKRSERLAAATLSGKRKAPAQSSKPKGFTSSPRGVPMKKRRVTK</sequence>
<evidence type="ECO:0000259" key="2">
    <source>
        <dbReference type="Pfam" id="PF14392"/>
    </source>
</evidence>
<proteinExistence type="predicted"/>
<gene>
    <name evidence="3" type="primary">A09g516800.1_BraROA</name>
    <name evidence="3" type="ORF">IGI04_037455</name>
</gene>
<dbReference type="Proteomes" id="UP000823674">
    <property type="component" value="Chromosome A09"/>
</dbReference>
<comment type="caution">
    <text evidence="3">The sequence shown here is derived from an EMBL/GenBank/DDBJ whole genome shotgun (WGS) entry which is preliminary data.</text>
</comment>
<feature type="compositionally biased region" description="Polar residues" evidence="1">
    <location>
        <begin position="248"/>
        <end position="260"/>
    </location>
</feature>
<accession>A0ABQ7LJ37</accession>
<protein>
    <recommendedName>
        <fullName evidence="2">Zinc knuckle CX2CX4HX4C domain-containing protein</fullName>
    </recommendedName>
</protein>
<feature type="domain" description="Zinc knuckle CX2CX4HX4C" evidence="2">
    <location>
        <begin position="70"/>
        <end position="112"/>
    </location>
</feature>
<organism evidence="3 4">
    <name type="scientific">Brassica rapa subsp. trilocularis</name>
    <dbReference type="NCBI Taxonomy" id="1813537"/>
    <lineage>
        <taxon>Eukaryota</taxon>
        <taxon>Viridiplantae</taxon>
        <taxon>Streptophyta</taxon>
        <taxon>Embryophyta</taxon>
        <taxon>Tracheophyta</taxon>
        <taxon>Spermatophyta</taxon>
        <taxon>Magnoliopsida</taxon>
        <taxon>eudicotyledons</taxon>
        <taxon>Gunneridae</taxon>
        <taxon>Pentapetalae</taxon>
        <taxon>rosids</taxon>
        <taxon>malvids</taxon>
        <taxon>Brassicales</taxon>
        <taxon>Brassicaceae</taxon>
        <taxon>Brassiceae</taxon>
        <taxon>Brassica</taxon>
    </lineage>
</organism>
<keyword evidence="4" id="KW-1185">Reference proteome</keyword>
<feature type="compositionally biased region" description="Basic and acidic residues" evidence="1">
    <location>
        <begin position="131"/>
        <end position="152"/>
    </location>
</feature>